<feature type="compositionally biased region" description="Basic residues" evidence="1">
    <location>
        <begin position="308"/>
        <end position="317"/>
    </location>
</feature>
<dbReference type="PRINTS" id="PR00411">
    <property type="entry name" value="PNDRDTASEI"/>
</dbReference>
<proteinExistence type="predicted"/>
<dbReference type="InterPro" id="IPR023753">
    <property type="entry name" value="FAD/NAD-binding_dom"/>
</dbReference>
<dbReference type="Pfam" id="PF07992">
    <property type="entry name" value="Pyr_redox_2"/>
    <property type="match status" value="1"/>
</dbReference>
<dbReference type="STRING" id="512565.AMIS_46240"/>
<reference evidence="3 4" key="1">
    <citation type="submission" date="2012-02" db="EMBL/GenBank/DDBJ databases">
        <title>Complete genome sequence of Actinoplanes missouriensis 431 (= NBRC 102363).</title>
        <authorList>
            <person name="Ohnishi Y."/>
            <person name="Ishikawa J."/>
            <person name="Sekine M."/>
            <person name="Hosoyama A."/>
            <person name="Harada T."/>
            <person name="Narita H."/>
            <person name="Hata T."/>
            <person name="Konno Y."/>
            <person name="Tutikane K."/>
            <person name="Fujita N."/>
            <person name="Horinouchi S."/>
            <person name="Hayakawa M."/>
        </authorList>
    </citation>
    <scope>NUCLEOTIDE SEQUENCE [LARGE SCALE GENOMIC DNA]</scope>
    <source>
        <strain evidence="4">ATCC 14538 / DSM 43046 / CBS 188.64 / JCM 3121 / NBRC 102363 / NCIMB 12654 / NRRL B-3342 / UNCC 431</strain>
    </source>
</reference>
<gene>
    <name evidence="3" type="ordered locus">AMIS_46240</name>
</gene>
<dbReference type="HOGENOM" id="CLU_876133_0_0_11"/>
<dbReference type="InterPro" id="IPR036188">
    <property type="entry name" value="FAD/NAD-bd_sf"/>
</dbReference>
<dbReference type="SUPFAM" id="SSF51905">
    <property type="entry name" value="FAD/NAD(P)-binding domain"/>
    <property type="match status" value="1"/>
</dbReference>
<evidence type="ECO:0000256" key="1">
    <source>
        <dbReference type="SAM" id="MobiDB-lite"/>
    </source>
</evidence>
<dbReference type="Gene3D" id="3.50.50.60">
    <property type="entry name" value="FAD/NAD(P)-binding domain"/>
    <property type="match status" value="2"/>
</dbReference>
<dbReference type="RefSeq" id="WP_014444733.1">
    <property type="nucleotide sequence ID" value="NC_017093.1"/>
</dbReference>
<dbReference type="KEGG" id="ams:AMIS_46240"/>
<accession>I0HA07</accession>
<feature type="region of interest" description="Disordered" evidence="1">
    <location>
        <begin position="275"/>
        <end position="317"/>
    </location>
</feature>
<evidence type="ECO:0000259" key="2">
    <source>
        <dbReference type="Pfam" id="PF07992"/>
    </source>
</evidence>
<dbReference type="PANTHER" id="PTHR43014:SF2">
    <property type="entry name" value="MERCURIC REDUCTASE"/>
    <property type="match status" value="1"/>
</dbReference>
<dbReference type="Proteomes" id="UP000007882">
    <property type="component" value="Chromosome"/>
</dbReference>
<feature type="compositionally biased region" description="Basic residues" evidence="1">
    <location>
        <begin position="285"/>
        <end position="298"/>
    </location>
</feature>
<dbReference type="eggNOG" id="COG1249">
    <property type="taxonomic scope" value="Bacteria"/>
</dbReference>
<keyword evidence="4" id="KW-1185">Reference proteome</keyword>
<dbReference type="PATRIC" id="fig|512565.3.peg.4608"/>
<dbReference type="GO" id="GO:0050660">
    <property type="term" value="F:flavin adenine dinucleotide binding"/>
    <property type="evidence" value="ECO:0007669"/>
    <property type="project" value="TreeGrafter"/>
</dbReference>
<evidence type="ECO:0000313" key="3">
    <source>
        <dbReference type="EMBL" id="BAL89844.1"/>
    </source>
</evidence>
<dbReference type="EMBL" id="AP012319">
    <property type="protein sequence ID" value="BAL89844.1"/>
    <property type="molecule type" value="Genomic_DNA"/>
</dbReference>
<dbReference type="PRINTS" id="PR00368">
    <property type="entry name" value="FADPNR"/>
</dbReference>
<dbReference type="PANTHER" id="PTHR43014">
    <property type="entry name" value="MERCURIC REDUCTASE"/>
    <property type="match status" value="1"/>
</dbReference>
<protein>
    <submittedName>
        <fullName evidence="3">Putative pyridine nucleotide-disulfide oxidoreductase</fullName>
    </submittedName>
</protein>
<dbReference type="AlphaFoldDB" id="I0HA07"/>
<sequence>MTPIDAMSGYDVIVLGGGAPGLHCAEVLAEGGARVAVVELELLGGTSFYWGCIPSKTLLRPGEALTAARQVPGAAEAVGATRPDAAATLAWRDFMVSHYHDRVHAARARDAGVDVLRGHGRLAGPRVVDVGGTAYRAEHIVIATGSDALVPDVPGLRTLPGIWTNREVTAFTELPGRLVVLGAGPFGVETSQALVRLDVPVVLVDRGERVLPREPRPMAEAIGSALISDGVDLRLGQEPTGVRSDGGEYVVEFAGGDAARGDRLLVAAGRRPRVGRVGRRDDRGLHRHGTAVRRRPHRDLHPGVRGPPRLRHPGVGR</sequence>
<name>I0HA07_ACTM4</name>
<organism evidence="3 4">
    <name type="scientific">Actinoplanes missouriensis (strain ATCC 14538 / DSM 43046 / CBS 188.64 / JCM 3121 / NBRC 102363 / NCIMB 12654 / NRRL B-3342 / UNCC 431)</name>
    <dbReference type="NCBI Taxonomy" id="512565"/>
    <lineage>
        <taxon>Bacteria</taxon>
        <taxon>Bacillati</taxon>
        <taxon>Actinomycetota</taxon>
        <taxon>Actinomycetes</taxon>
        <taxon>Micromonosporales</taxon>
        <taxon>Micromonosporaceae</taxon>
        <taxon>Actinoplanes</taxon>
    </lineage>
</organism>
<feature type="domain" description="FAD/NAD(P)-binding" evidence="2">
    <location>
        <begin position="10"/>
        <end position="275"/>
    </location>
</feature>
<evidence type="ECO:0000313" key="4">
    <source>
        <dbReference type="Proteomes" id="UP000007882"/>
    </source>
</evidence>
<dbReference type="GO" id="GO:0003955">
    <property type="term" value="F:NAD(P)H dehydrogenase (quinone) activity"/>
    <property type="evidence" value="ECO:0007669"/>
    <property type="project" value="TreeGrafter"/>
</dbReference>